<comment type="caution">
    <text evidence="3">The sequence shown here is derived from an EMBL/GenBank/DDBJ whole genome shotgun (WGS) entry which is preliminary data.</text>
</comment>
<feature type="compositionally biased region" description="Pro residues" evidence="1">
    <location>
        <begin position="249"/>
        <end position="269"/>
    </location>
</feature>
<keyword evidence="2" id="KW-0812">Transmembrane</keyword>
<dbReference type="RefSeq" id="WP_203985712.1">
    <property type="nucleotide sequence ID" value="NZ_BOOU01000047.1"/>
</dbReference>
<dbReference type="EMBL" id="BOOU01000047">
    <property type="protein sequence ID" value="GII78339.1"/>
    <property type="molecule type" value="Genomic_DNA"/>
</dbReference>
<keyword evidence="4" id="KW-1185">Reference proteome</keyword>
<organism evidence="3 4">
    <name type="scientific">Sphaerisporangium rufum</name>
    <dbReference type="NCBI Taxonomy" id="1381558"/>
    <lineage>
        <taxon>Bacteria</taxon>
        <taxon>Bacillati</taxon>
        <taxon>Actinomycetota</taxon>
        <taxon>Actinomycetes</taxon>
        <taxon>Streptosporangiales</taxon>
        <taxon>Streptosporangiaceae</taxon>
        <taxon>Sphaerisporangium</taxon>
    </lineage>
</organism>
<gene>
    <name evidence="3" type="ORF">Sru01_33210</name>
</gene>
<feature type="compositionally biased region" description="Pro residues" evidence="1">
    <location>
        <begin position="279"/>
        <end position="288"/>
    </location>
</feature>
<feature type="region of interest" description="Disordered" evidence="1">
    <location>
        <begin position="222"/>
        <end position="288"/>
    </location>
</feature>
<sequence length="288" mass="28565">MSYESGPWLYAGGYAGASFFAITVNPVLGMAILGAIASITSRPDHMHEAGEKWQAIANEIDGVTADFAKLTREFPLSNWTAEDKQALDATLEALKQNTAEGRNLHTDAAGTMHGLAKLSYVGAVVSASIGGVLGALAVAALVPYTRPAAQAAGVTIGQAVQRVMLTIVKRKVVAAGAAAAVLGLVYTWNQSKQGELTGPGTQVKTAATGLQQVGLQLSNLPATGAAAPPVTSDPGGTANPAGGATPTPGATPAPGTTPTPGSTPAPGTTPSPGLGPGSSPSPTPAAEA</sequence>
<name>A0A919R265_9ACTN</name>
<dbReference type="AlphaFoldDB" id="A0A919R265"/>
<evidence type="ECO:0000256" key="2">
    <source>
        <dbReference type="SAM" id="Phobius"/>
    </source>
</evidence>
<evidence type="ECO:0008006" key="5">
    <source>
        <dbReference type="Google" id="ProtNLM"/>
    </source>
</evidence>
<evidence type="ECO:0000256" key="1">
    <source>
        <dbReference type="SAM" id="MobiDB-lite"/>
    </source>
</evidence>
<keyword evidence="2" id="KW-1133">Transmembrane helix</keyword>
<keyword evidence="2" id="KW-0472">Membrane</keyword>
<feature type="compositionally biased region" description="Low complexity" evidence="1">
    <location>
        <begin position="234"/>
        <end position="248"/>
    </location>
</feature>
<evidence type="ECO:0000313" key="3">
    <source>
        <dbReference type="EMBL" id="GII78339.1"/>
    </source>
</evidence>
<accession>A0A919R265</accession>
<reference evidence="3" key="1">
    <citation type="submission" date="2021-01" db="EMBL/GenBank/DDBJ databases">
        <title>Whole genome shotgun sequence of Sphaerisporangium rufum NBRC 109079.</title>
        <authorList>
            <person name="Komaki H."/>
            <person name="Tamura T."/>
        </authorList>
    </citation>
    <scope>NUCLEOTIDE SEQUENCE</scope>
    <source>
        <strain evidence="3">NBRC 109079</strain>
    </source>
</reference>
<protein>
    <recommendedName>
        <fullName evidence="5">WXG100 family type VII secretion target</fullName>
    </recommendedName>
</protein>
<proteinExistence type="predicted"/>
<dbReference type="Proteomes" id="UP000655287">
    <property type="component" value="Unassembled WGS sequence"/>
</dbReference>
<feature type="transmembrane region" description="Helical" evidence="2">
    <location>
        <begin position="12"/>
        <end position="37"/>
    </location>
</feature>
<feature type="transmembrane region" description="Helical" evidence="2">
    <location>
        <begin position="120"/>
        <end position="142"/>
    </location>
</feature>
<evidence type="ECO:0000313" key="4">
    <source>
        <dbReference type="Proteomes" id="UP000655287"/>
    </source>
</evidence>